<dbReference type="PANTHER" id="PTHR30006">
    <property type="entry name" value="THIAMINE-BINDING PERIPLASMIC PROTEIN-RELATED"/>
    <property type="match status" value="1"/>
</dbReference>
<evidence type="ECO:0000256" key="2">
    <source>
        <dbReference type="ARBA" id="ARBA00022729"/>
    </source>
</evidence>
<dbReference type="AlphaFoldDB" id="A0A380MVA7"/>
<reference evidence="5 6" key="1">
    <citation type="submission" date="2018-06" db="EMBL/GenBank/DDBJ databases">
        <authorList>
            <consortium name="Pathogen Informatics"/>
            <person name="Doyle S."/>
        </authorList>
    </citation>
    <scope>NUCLEOTIDE SEQUENCE [LARGE SCALE GENOMIC DNA]</scope>
    <source>
        <strain evidence="5 6">NCTC10717</strain>
    </source>
</reference>
<feature type="chain" id="PRO_5016598596" evidence="4">
    <location>
        <begin position="22"/>
        <end position="336"/>
    </location>
</feature>
<dbReference type="CDD" id="cd13542">
    <property type="entry name" value="PBP2_FutA1_ilke"/>
    <property type="match status" value="1"/>
</dbReference>
<dbReference type="EMBL" id="UHIA01000004">
    <property type="protein sequence ID" value="SUO96212.1"/>
    <property type="molecule type" value="Genomic_DNA"/>
</dbReference>
<proteinExistence type="inferred from homology"/>
<evidence type="ECO:0000313" key="5">
    <source>
        <dbReference type="EMBL" id="SUO96212.1"/>
    </source>
</evidence>
<dbReference type="PIRSF" id="PIRSF002825">
    <property type="entry name" value="CfbpA"/>
    <property type="match status" value="1"/>
</dbReference>
<dbReference type="Pfam" id="PF13343">
    <property type="entry name" value="SBP_bac_6"/>
    <property type="match status" value="1"/>
</dbReference>
<gene>
    <name evidence="5" type="primary">futA1</name>
    <name evidence="5" type="ORF">NCTC10717_00894</name>
</gene>
<dbReference type="SUPFAM" id="SSF53850">
    <property type="entry name" value="Periplasmic binding protein-like II"/>
    <property type="match status" value="1"/>
</dbReference>
<keyword evidence="2 4" id="KW-0732">Signal</keyword>
<keyword evidence="6" id="KW-1185">Reference proteome</keyword>
<feature type="binding site" evidence="3">
    <location>
        <position position="216"/>
    </location>
    <ligand>
        <name>Fe cation</name>
        <dbReference type="ChEBI" id="CHEBI:24875"/>
    </ligand>
</feature>
<feature type="signal peptide" evidence="4">
    <location>
        <begin position="1"/>
        <end position="21"/>
    </location>
</feature>
<dbReference type="Gene3D" id="3.40.190.10">
    <property type="entry name" value="Periplasmic binding protein-like II"/>
    <property type="match status" value="2"/>
</dbReference>
<keyword evidence="3" id="KW-0408">Iron</keyword>
<evidence type="ECO:0000256" key="1">
    <source>
        <dbReference type="ARBA" id="ARBA00008520"/>
    </source>
</evidence>
<keyword evidence="3" id="KW-0479">Metal-binding</keyword>
<feature type="binding site" evidence="3">
    <location>
        <position position="215"/>
    </location>
    <ligand>
        <name>Fe cation</name>
        <dbReference type="ChEBI" id="CHEBI:24875"/>
    </ligand>
</feature>
<organism evidence="5 6">
    <name type="scientific">Suttonella indologenes</name>
    <dbReference type="NCBI Taxonomy" id="13276"/>
    <lineage>
        <taxon>Bacteria</taxon>
        <taxon>Pseudomonadati</taxon>
        <taxon>Pseudomonadota</taxon>
        <taxon>Gammaproteobacteria</taxon>
        <taxon>Cardiobacteriales</taxon>
        <taxon>Cardiobacteriaceae</taxon>
        <taxon>Suttonella</taxon>
    </lineage>
</organism>
<dbReference type="InterPro" id="IPR026045">
    <property type="entry name" value="Ferric-bd"/>
</dbReference>
<protein>
    <submittedName>
        <fullName evidence="5">Iron uptake protein A1</fullName>
    </submittedName>
</protein>
<comment type="similarity">
    <text evidence="1">Belongs to the bacterial solute-binding protein 1 family.</text>
</comment>
<sequence length="336" mass="36975">MMKKQLLTALVALGASTMSWAEVNIYSYRQEFLIKPMLEAFTKESGIPVNIVYVKDGLADRLKQEGELSKADVVLTVDISRLEELVAAGVTQPFTSDVVNANIPAHLRGEHWAALTTRARAIYSSKERVGKLPASFTYQDLAKPELKGKVCVRSGKHPYNVSLVASMIARDGEAAAKAWLEGVKANLAQKPQGGDRDQVKAIMEGKCDYSLGNSYYFGAMLNNEKNPEQKEWAKAVEINFPNQKSTGTHVNVSGVALAKHAPNRADALKLIEFLSGDAAQEMYAEVNHEYPVKAGVKRSDLVASWGDFKADDLNVLEIAKHYQSALKLIDEVKFDM</sequence>
<dbReference type="Proteomes" id="UP000254575">
    <property type="component" value="Unassembled WGS sequence"/>
</dbReference>
<name>A0A380MVA7_9GAMM</name>
<accession>A0A380MVA7</accession>
<evidence type="ECO:0000313" key="6">
    <source>
        <dbReference type="Proteomes" id="UP000254575"/>
    </source>
</evidence>
<dbReference type="GO" id="GO:0030288">
    <property type="term" value="C:outer membrane-bounded periplasmic space"/>
    <property type="evidence" value="ECO:0007669"/>
    <property type="project" value="TreeGrafter"/>
</dbReference>
<evidence type="ECO:0000256" key="4">
    <source>
        <dbReference type="SAM" id="SignalP"/>
    </source>
</evidence>
<dbReference type="PANTHER" id="PTHR30006:SF15">
    <property type="entry name" value="IRON-UTILIZATION PERIPLASMIC PROTEIN"/>
    <property type="match status" value="1"/>
</dbReference>
<dbReference type="GO" id="GO:0046872">
    <property type="term" value="F:metal ion binding"/>
    <property type="evidence" value="ECO:0007669"/>
    <property type="project" value="UniProtKB-KW"/>
</dbReference>
<evidence type="ECO:0000256" key="3">
    <source>
        <dbReference type="PIRSR" id="PIRSR002825-1"/>
    </source>
</evidence>